<dbReference type="InterPro" id="IPR011227">
    <property type="entry name" value="UCP029730"/>
</dbReference>
<dbReference type="RefSeq" id="WP_273616494.1">
    <property type="nucleotide sequence ID" value="NZ_CP117417.1"/>
</dbReference>
<dbReference type="Pfam" id="PF05013">
    <property type="entry name" value="FGase"/>
    <property type="match status" value="1"/>
</dbReference>
<organism evidence="1 2">
    <name type="scientific">Novosphingobium humi</name>
    <dbReference type="NCBI Taxonomy" id="2282397"/>
    <lineage>
        <taxon>Bacteria</taxon>
        <taxon>Pseudomonadati</taxon>
        <taxon>Pseudomonadota</taxon>
        <taxon>Alphaproteobacteria</taxon>
        <taxon>Sphingomonadales</taxon>
        <taxon>Sphingomonadaceae</taxon>
        <taxon>Novosphingobium</taxon>
    </lineage>
</organism>
<proteinExistence type="predicted"/>
<dbReference type="PIRSF" id="PIRSF029730">
    <property type="entry name" value="UCP029730"/>
    <property type="match status" value="1"/>
</dbReference>
<keyword evidence="2" id="KW-1185">Reference proteome</keyword>
<dbReference type="EMBL" id="CP117417">
    <property type="protein sequence ID" value="WCT76037.1"/>
    <property type="molecule type" value="Genomic_DNA"/>
</dbReference>
<dbReference type="Proteomes" id="UP001218231">
    <property type="component" value="Chromosome"/>
</dbReference>
<dbReference type="SUPFAM" id="SSF53187">
    <property type="entry name" value="Zn-dependent exopeptidases"/>
    <property type="match status" value="1"/>
</dbReference>
<accession>A0ABY7TS58</accession>
<dbReference type="Gene3D" id="3.40.630.40">
    <property type="entry name" value="Zn-dependent exopeptidases"/>
    <property type="match status" value="1"/>
</dbReference>
<name>A0ABY7TS58_9SPHN</name>
<dbReference type="InterPro" id="IPR007709">
    <property type="entry name" value="N-FG_amidohydro"/>
</dbReference>
<protein>
    <submittedName>
        <fullName evidence="1">N-formylglutamate amidohydrolase</fullName>
    </submittedName>
</protein>
<reference evidence="1 2" key="1">
    <citation type="submission" date="2023-02" db="EMBL/GenBank/DDBJ databases">
        <title>Genome sequence of Novosphingobium humi KACC 19094.</title>
        <authorList>
            <person name="Kim S."/>
            <person name="Heo J."/>
            <person name="Kwon S.-W."/>
        </authorList>
    </citation>
    <scope>NUCLEOTIDE SEQUENCE [LARGE SCALE GENOMIC DNA]</scope>
    <source>
        <strain evidence="1 2">KACC 19094</strain>
    </source>
</reference>
<evidence type="ECO:0000313" key="1">
    <source>
        <dbReference type="EMBL" id="WCT76037.1"/>
    </source>
</evidence>
<sequence length="253" mass="27220">MVANGGAAAMIARETDAYCLLGEPKFGGILIVSDHASNRVPEGIDLGIAPELMDQHIAVDIGVGAIAQIMAQRPGIAAYCANISRLVCDLNRGDHQAATIPHVSDGHAIPGNEISPEAREARLARFHHPYHAALSQLLDDAPPALILSLHSFTPRLATSDEARPWHVGILYNEDDRAARIAIPLLEAQGLIVGDQLPYSGRVLNYTMNRHAEAEGRPYLGVEIRQDLIGDAKGQAEWADRMADICNKIALSLP</sequence>
<gene>
    <name evidence="1" type="ORF">PQ457_08715</name>
</gene>
<evidence type="ECO:0000313" key="2">
    <source>
        <dbReference type="Proteomes" id="UP001218231"/>
    </source>
</evidence>